<reference evidence="2 3" key="1">
    <citation type="journal article" date="2024" name="G3 (Bethesda)">
        <title>Genome assembly of Hibiscus sabdariffa L. provides insights into metabolisms of medicinal natural products.</title>
        <authorList>
            <person name="Kim T."/>
        </authorList>
    </citation>
    <scope>NUCLEOTIDE SEQUENCE [LARGE SCALE GENOMIC DNA]</scope>
    <source>
        <strain evidence="2">TK-2024</strain>
        <tissue evidence="2">Old leaves</tissue>
    </source>
</reference>
<proteinExistence type="predicted"/>
<dbReference type="SUPFAM" id="SSF55961">
    <property type="entry name" value="Bet v1-like"/>
    <property type="match status" value="1"/>
</dbReference>
<evidence type="ECO:0000313" key="3">
    <source>
        <dbReference type="Proteomes" id="UP001396334"/>
    </source>
</evidence>
<protein>
    <recommendedName>
        <fullName evidence="1">Bet v I/Major latex protein domain-containing protein</fullName>
    </recommendedName>
</protein>
<dbReference type="PANTHER" id="PTHR31907">
    <property type="entry name" value="MLP-LIKE PROTEIN 423"/>
    <property type="match status" value="1"/>
</dbReference>
<comment type="caution">
    <text evidence="2">The sequence shown here is derived from an EMBL/GenBank/DDBJ whole genome shotgun (WGS) entry which is preliminary data.</text>
</comment>
<evidence type="ECO:0000313" key="2">
    <source>
        <dbReference type="EMBL" id="KAK9040079.1"/>
    </source>
</evidence>
<evidence type="ECO:0000259" key="1">
    <source>
        <dbReference type="SMART" id="SM01037"/>
    </source>
</evidence>
<dbReference type="Gene3D" id="3.30.530.20">
    <property type="match status" value="1"/>
</dbReference>
<keyword evidence="3" id="KW-1185">Reference proteome</keyword>
<feature type="domain" description="Bet v I/Major latex protein" evidence="1">
    <location>
        <begin position="2"/>
        <end position="94"/>
    </location>
</feature>
<dbReference type="InterPro" id="IPR051761">
    <property type="entry name" value="MLP-like_ligand-binding"/>
</dbReference>
<dbReference type="InterPro" id="IPR023393">
    <property type="entry name" value="START-like_dom_sf"/>
</dbReference>
<dbReference type="SMART" id="SM01037">
    <property type="entry name" value="Bet_v_1"/>
    <property type="match status" value="1"/>
</dbReference>
<organism evidence="2 3">
    <name type="scientific">Hibiscus sabdariffa</name>
    <name type="common">roselle</name>
    <dbReference type="NCBI Taxonomy" id="183260"/>
    <lineage>
        <taxon>Eukaryota</taxon>
        <taxon>Viridiplantae</taxon>
        <taxon>Streptophyta</taxon>
        <taxon>Embryophyta</taxon>
        <taxon>Tracheophyta</taxon>
        <taxon>Spermatophyta</taxon>
        <taxon>Magnoliopsida</taxon>
        <taxon>eudicotyledons</taxon>
        <taxon>Gunneridae</taxon>
        <taxon>Pentapetalae</taxon>
        <taxon>rosids</taxon>
        <taxon>malvids</taxon>
        <taxon>Malvales</taxon>
        <taxon>Malvaceae</taxon>
        <taxon>Malvoideae</taxon>
        <taxon>Hibiscus</taxon>
    </lineage>
</organism>
<accession>A0ABR2TRP0</accession>
<gene>
    <name evidence="2" type="ORF">V6N11_015257</name>
</gene>
<dbReference type="InterPro" id="IPR000916">
    <property type="entry name" value="Bet_v_I/MLP"/>
</dbReference>
<dbReference type="Pfam" id="PF00407">
    <property type="entry name" value="Bet_v_1"/>
    <property type="match status" value="1"/>
</dbReference>
<sequence length="95" mass="10751">MYVDVKAKTAKELVEAIDTQKNSITLRVLDGDVLEEYKSFVVKIQASPKSDGEGSVVHWTLEYERLHEGIGHPETLVPFFAQLTRDIDAHLLKQN</sequence>
<name>A0ABR2TRP0_9ROSI</name>
<dbReference type="Proteomes" id="UP001396334">
    <property type="component" value="Unassembled WGS sequence"/>
</dbReference>
<dbReference type="EMBL" id="JBBPBN010000004">
    <property type="protein sequence ID" value="KAK9040079.1"/>
    <property type="molecule type" value="Genomic_DNA"/>
</dbReference>